<dbReference type="PROSITE" id="PS00409">
    <property type="entry name" value="PROKAR_NTER_METHYL"/>
    <property type="match status" value="1"/>
</dbReference>
<dbReference type="EMBL" id="GG693851">
    <property type="protein sequence ID" value="EES54048.1"/>
    <property type="molecule type" value="Genomic_DNA"/>
</dbReference>
<evidence type="ECO:0000256" key="9">
    <source>
        <dbReference type="SAM" id="Phobius"/>
    </source>
</evidence>
<keyword evidence="12" id="KW-1185">Reference proteome</keyword>
<evidence type="ECO:0000259" key="10">
    <source>
        <dbReference type="Pfam" id="PF02501"/>
    </source>
</evidence>
<sequence length="128" mass="14143">MSSPASRSSGEEGFTLVEVMVALFIFAVAVLSLLAIRAQTVRMVDRTEETLKLADLANMKLAEIVAQGFLPPGILTGRFKAPYRDYRWREEVSPAPLPVIRQVRLTVTHGRGKNAHSFSLVTYVSNIP</sequence>
<dbReference type="NCBIfam" id="TIGR02532">
    <property type="entry name" value="IV_pilin_GFxxxE"/>
    <property type="match status" value="1"/>
</dbReference>
<evidence type="ECO:0000313" key="12">
    <source>
        <dbReference type="Proteomes" id="UP000009374"/>
    </source>
</evidence>
<dbReference type="InterPro" id="IPR012902">
    <property type="entry name" value="N_methyl_site"/>
</dbReference>
<dbReference type="InterPro" id="IPR045584">
    <property type="entry name" value="Pilin-like"/>
</dbReference>
<gene>
    <name evidence="11" type="ORF">UBAL3_24060065</name>
</gene>
<evidence type="ECO:0000256" key="1">
    <source>
        <dbReference type="ARBA" id="ARBA00004377"/>
    </source>
</evidence>
<comment type="subcellular location">
    <subcellularLocation>
        <location evidence="1">Cell inner membrane</location>
        <topology evidence="1">Single-pass membrane protein</topology>
    </subcellularLocation>
</comment>
<feature type="transmembrane region" description="Helical" evidence="9">
    <location>
        <begin position="14"/>
        <end position="36"/>
    </location>
</feature>
<keyword evidence="6 9" id="KW-0812">Transmembrane</keyword>
<dbReference type="Pfam" id="PF07963">
    <property type="entry name" value="N_methyl"/>
    <property type="match status" value="1"/>
</dbReference>
<feature type="domain" description="Type II secretion system protein GspI C-terminal" evidence="10">
    <location>
        <begin position="66"/>
        <end position="125"/>
    </location>
</feature>
<dbReference type="GO" id="GO:0015627">
    <property type="term" value="C:type II protein secretion system complex"/>
    <property type="evidence" value="ECO:0007669"/>
    <property type="project" value="InterPro"/>
</dbReference>
<dbReference type="Pfam" id="PF02501">
    <property type="entry name" value="T2SSI"/>
    <property type="match status" value="1"/>
</dbReference>
<keyword evidence="4" id="KW-0488">Methylation</keyword>
<dbReference type="InterPro" id="IPR010052">
    <property type="entry name" value="T2SS_protein-GspI"/>
</dbReference>
<evidence type="ECO:0000256" key="5">
    <source>
        <dbReference type="ARBA" id="ARBA00022519"/>
    </source>
</evidence>
<keyword evidence="3" id="KW-1003">Cell membrane</keyword>
<evidence type="ECO:0000256" key="3">
    <source>
        <dbReference type="ARBA" id="ARBA00022475"/>
    </source>
</evidence>
<reference evidence="11 12" key="1">
    <citation type="journal article" date="2009" name="Appl. Environ. Microbiol.">
        <title>Community genomic and proteomic analyses of chemoautotrophic iron-oxidizing "Leptospirillum rubarum" (Group II) and "Leptospirillum ferrodiazotrophum" (Group III) bacteria in acid mine drainage biofilms.</title>
        <authorList>
            <person name="Goltsman D.S."/>
            <person name="Denef V.J."/>
            <person name="Singer S.W."/>
            <person name="VerBerkmoes N.C."/>
            <person name="Lefsrud M."/>
            <person name="Mueller R.S."/>
            <person name="Dick G.J."/>
            <person name="Sun C.L."/>
            <person name="Wheeler K.E."/>
            <person name="Zemla A."/>
            <person name="Baker B.J."/>
            <person name="Hauser L."/>
            <person name="Land M."/>
            <person name="Shah M.B."/>
            <person name="Thelen M.P."/>
            <person name="Hettich R.L."/>
            <person name="Banfield J.F."/>
        </authorList>
    </citation>
    <scope>NUCLEOTIDE SEQUENCE [LARGE SCALE GENOMIC DNA]</scope>
</reference>
<keyword evidence="5" id="KW-0997">Cell inner membrane</keyword>
<keyword evidence="7 9" id="KW-1133">Transmembrane helix</keyword>
<name>C6HTT3_9BACT</name>
<comment type="similarity">
    <text evidence="2">Belongs to the GSP I family.</text>
</comment>
<evidence type="ECO:0000256" key="4">
    <source>
        <dbReference type="ARBA" id="ARBA00022481"/>
    </source>
</evidence>
<evidence type="ECO:0000256" key="2">
    <source>
        <dbReference type="ARBA" id="ARBA00008358"/>
    </source>
</evidence>
<organism evidence="11 12">
    <name type="scientific">Leptospirillum ferrodiazotrophum</name>
    <dbReference type="NCBI Taxonomy" id="412449"/>
    <lineage>
        <taxon>Bacteria</taxon>
        <taxon>Pseudomonadati</taxon>
        <taxon>Nitrospirota</taxon>
        <taxon>Nitrospiria</taxon>
        <taxon>Nitrospirales</taxon>
        <taxon>Nitrospiraceae</taxon>
        <taxon>Leptospirillum</taxon>
    </lineage>
</organism>
<dbReference type="InterPro" id="IPR003413">
    <property type="entry name" value="T2SS_GspI_C"/>
</dbReference>
<evidence type="ECO:0000256" key="6">
    <source>
        <dbReference type="ARBA" id="ARBA00022692"/>
    </source>
</evidence>
<dbReference type="GO" id="GO:0005886">
    <property type="term" value="C:plasma membrane"/>
    <property type="evidence" value="ECO:0007669"/>
    <property type="project" value="UniProtKB-SubCell"/>
</dbReference>
<protein>
    <submittedName>
        <fullName evidence="11">Probable general secretion pathway protein I</fullName>
    </submittedName>
</protein>
<keyword evidence="8 9" id="KW-0472">Membrane</keyword>
<dbReference type="PANTHER" id="PTHR38779">
    <property type="entry name" value="TYPE II SECRETION SYSTEM PROTEIN I-RELATED"/>
    <property type="match status" value="1"/>
</dbReference>
<dbReference type="Proteomes" id="UP000009374">
    <property type="component" value="Unassembled WGS sequence"/>
</dbReference>
<dbReference type="SUPFAM" id="SSF54523">
    <property type="entry name" value="Pili subunits"/>
    <property type="match status" value="1"/>
</dbReference>
<proteinExistence type="inferred from homology"/>
<evidence type="ECO:0000256" key="7">
    <source>
        <dbReference type="ARBA" id="ARBA00022989"/>
    </source>
</evidence>
<dbReference type="PANTHER" id="PTHR38779:SF2">
    <property type="entry name" value="TYPE II SECRETION SYSTEM PROTEIN I-RELATED"/>
    <property type="match status" value="1"/>
</dbReference>
<evidence type="ECO:0000313" key="11">
    <source>
        <dbReference type="EMBL" id="EES54048.1"/>
    </source>
</evidence>
<accession>C6HTT3</accession>
<dbReference type="AlphaFoldDB" id="C6HTT3"/>
<dbReference type="GO" id="GO:0015628">
    <property type="term" value="P:protein secretion by the type II secretion system"/>
    <property type="evidence" value="ECO:0007669"/>
    <property type="project" value="InterPro"/>
</dbReference>
<evidence type="ECO:0000256" key="8">
    <source>
        <dbReference type="ARBA" id="ARBA00023136"/>
    </source>
</evidence>